<name>A0A183B1C7_9TREM</name>
<dbReference type="OrthoDB" id="6250524at2759"/>
<keyword evidence="2" id="KW-1185">Reference proteome</keyword>
<gene>
    <name evidence="1" type="ORF">ECPE_LOCUS13012</name>
</gene>
<proteinExistence type="predicted"/>
<organism evidence="3">
    <name type="scientific">Echinostoma caproni</name>
    <dbReference type="NCBI Taxonomy" id="27848"/>
    <lineage>
        <taxon>Eukaryota</taxon>
        <taxon>Metazoa</taxon>
        <taxon>Spiralia</taxon>
        <taxon>Lophotrochozoa</taxon>
        <taxon>Platyhelminthes</taxon>
        <taxon>Trematoda</taxon>
        <taxon>Digenea</taxon>
        <taxon>Plagiorchiida</taxon>
        <taxon>Echinostomata</taxon>
        <taxon>Echinostomatoidea</taxon>
        <taxon>Echinostomatidae</taxon>
        <taxon>Echinostoma</taxon>
    </lineage>
</organism>
<reference evidence="3" key="1">
    <citation type="submission" date="2016-06" db="UniProtKB">
        <authorList>
            <consortium name="WormBaseParasite"/>
        </authorList>
    </citation>
    <scope>IDENTIFICATION</scope>
</reference>
<protein>
    <submittedName>
        <fullName evidence="3">MOR2-PAG1_mid domain-containing protein</fullName>
    </submittedName>
</protein>
<dbReference type="AlphaFoldDB" id="A0A183B1C7"/>
<reference evidence="1 2" key="2">
    <citation type="submission" date="2018-11" db="EMBL/GenBank/DDBJ databases">
        <authorList>
            <consortium name="Pathogen Informatics"/>
        </authorList>
    </citation>
    <scope>NUCLEOTIDE SEQUENCE [LARGE SCALE GENOMIC DNA]</scope>
    <source>
        <strain evidence="1 2">Egypt</strain>
    </source>
</reference>
<evidence type="ECO:0000313" key="3">
    <source>
        <dbReference type="WBParaSite" id="ECPE_0001305001-mRNA-1"/>
    </source>
</evidence>
<evidence type="ECO:0000313" key="1">
    <source>
        <dbReference type="EMBL" id="VDP90284.1"/>
    </source>
</evidence>
<evidence type="ECO:0000313" key="2">
    <source>
        <dbReference type="Proteomes" id="UP000272942"/>
    </source>
</evidence>
<accession>A0A183B1C7</accession>
<dbReference type="Proteomes" id="UP000272942">
    <property type="component" value="Unassembled WGS sequence"/>
</dbReference>
<sequence length="397" mass="44277">MMIVRMGDAMTAQIVFVDTPSAPYSPIVIVPDGTVVRCAGHVEAGLFAATSGPRLQDVYLMQVIENPGHLSAEEIKTRAFWIRVVTTYKHATLEEKLNLFDAISQWTTAYYQSGIYGERASPAFRLLHCLIDANHPNVQFADTLTPVLANSLHFAWTQPLDNADDIQFITSLIAQSRREHVSIEFTVSKALIALVQTLSDSDNHVWKRLLLLARLVDALDPINPQQSLPSWSDRVARFVLDCLQVKRIMQSASCRFVIYEVLAALSRYVHNSLRWLRPLCVPTNTGQPLAILLTSAAVEIQLELDKMPKPHSLDMSISDATNTRVVIRSQSGTEQQEQQLDFVPSVRVRDHSILINASDLLRLGLADMKEANSSVSVYVCMCASVSRSLFCPLSFIE</sequence>
<dbReference type="WBParaSite" id="ECPE_0001305001-mRNA-1">
    <property type="protein sequence ID" value="ECPE_0001305001-mRNA-1"/>
    <property type="gene ID" value="ECPE_0001305001"/>
</dbReference>
<dbReference type="EMBL" id="UZAN01054099">
    <property type="protein sequence ID" value="VDP90284.1"/>
    <property type="molecule type" value="Genomic_DNA"/>
</dbReference>